<evidence type="ECO:0000256" key="1">
    <source>
        <dbReference type="SAM" id="Phobius"/>
    </source>
</evidence>
<organism evidence="2 3">
    <name type="scientific">Centaurea solstitialis</name>
    <name type="common">yellow star-thistle</name>
    <dbReference type="NCBI Taxonomy" id="347529"/>
    <lineage>
        <taxon>Eukaryota</taxon>
        <taxon>Viridiplantae</taxon>
        <taxon>Streptophyta</taxon>
        <taxon>Embryophyta</taxon>
        <taxon>Tracheophyta</taxon>
        <taxon>Spermatophyta</taxon>
        <taxon>Magnoliopsida</taxon>
        <taxon>eudicotyledons</taxon>
        <taxon>Gunneridae</taxon>
        <taxon>Pentapetalae</taxon>
        <taxon>asterids</taxon>
        <taxon>campanulids</taxon>
        <taxon>Asterales</taxon>
        <taxon>Asteraceae</taxon>
        <taxon>Carduoideae</taxon>
        <taxon>Cardueae</taxon>
        <taxon>Centaureinae</taxon>
        <taxon>Centaurea</taxon>
    </lineage>
</organism>
<dbReference type="PANTHER" id="PTHR36318:SF4">
    <property type="entry name" value="REVERSE TRANSCRIPTASE, RNA-DEPENDENT DNA POLYMERASE-RELATED"/>
    <property type="match status" value="1"/>
</dbReference>
<dbReference type="Proteomes" id="UP001172457">
    <property type="component" value="Chromosome 6"/>
</dbReference>
<feature type="transmembrane region" description="Helical" evidence="1">
    <location>
        <begin position="72"/>
        <end position="95"/>
    </location>
</feature>
<dbReference type="AlphaFoldDB" id="A0AA38T1X2"/>
<protein>
    <submittedName>
        <fullName evidence="2">Uncharacterized protein</fullName>
    </submittedName>
</protein>
<accession>A0AA38T1X2</accession>
<name>A0AA38T1X2_9ASTR</name>
<dbReference type="PANTHER" id="PTHR36318">
    <property type="entry name" value="OS06G0581300 PROTEIN"/>
    <property type="match status" value="1"/>
</dbReference>
<dbReference type="InterPro" id="IPR009943">
    <property type="entry name" value="DUF1475"/>
</dbReference>
<feature type="transmembrane region" description="Helical" evidence="1">
    <location>
        <begin position="6"/>
        <end position="33"/>
    </location>
</feature>
<evidence type="ECO:0000313" key="2">
    <source>
        <dbReference type="EMBL" id="KAJ9545971.1"/>
    </source>
</evidence>
<gene>
    <name evidence="2" type="ORF">OSB04_025678</name>
</gene>
<keyword evidence="1" id="KW-1133">Transmembrane helix</keyword>
<evidence type="ECO:0000313" key="3">
    <source>
        <dbReference type="Proteomes" id="UP001172457"/>
    </source>
</evidence>
<keyword evidence="3" id="KW-1185">Reference proteome</keyword>
<keyword evidence="1" id="KW-0472">Membrane</keyword>
<comment type="caution">
    <text evidence="2">The sequence shown here is derived from an EMBL/GenBank/DDBJ whole genome shotgun (WGS) entry which is preliminary data.</text>
</comment>
<feature type="transmembrane region" description="Helical" evidence="1">
    <location>
        <begin position="125"/>
        <end position="150"/>
    </location>
</feature>
<keyword evidence="1" id="KW-0812">Transmembrane</keyword>
<proteinExistence type="predicted"/>
<dbReference type="Pfam" id="PF07343">
    <property type="entry name" value="DUF1475"/>
    <property type="match status" value="2"/>
</dbReference>
<sequence length="182" mass="20106">MAAKTTVAIAVKTLMIVLCVVMGVAFAYVFSVHGYASCFDLQSRWMITPVTDFFISIVVIGAWFVYKESNWLVAAALIVSSCFAGSITTCGYILVQFFKLSPEESSANPLYFVLVRRHKRDHIQLSIVTARMIVSALGCFMVGVLIYSFIVDGSPFNGKPVARCMVVTLTDIYIHHVVLSSR</sequence>
<reference evidence="2" key="1">
    <citation type="submission" date="2023-03" db="EMBL/GenBank/DDBJ databases">
        <title>Chromosome-scale reference genome and RAD-based genetic map of yellow starthistle (Centaurea solstitialis) reveal putative structural variation and QTLs associated with invader traits.</title>
        <authorList>
            <person name="Reatini B."/>
            <person name="Cang F.A."/>
            <person name="Jiang Q."/>
            <person name="Mckibben M.T.W."/>
            <person name="Barker M.S."/>
            <person name="Rieseberg L.H."/>
            <person name="Dlugosch K.M."/>
        </authorList>
    </citation>
    <scope>NUCLEOTIDE SEQUENCE</scope>
    <source>
        <strain evidence="2">CAN-66</strain>
        <tissue evidence="2">Leaf</tissue>
    </source>
</reference>
<dbReference type="EMBL" id="JARYMX010000006">
    <property type="protein sequence ID" value="KAJ9545971.1"/>
    <property type="molecule type" value="Genomic_DNA"/>
</dbReference>
<feature type="transmembrane region" description="Helical" evidence="1">
    <location>
        <begin position="45"/>
        <end position="66"/>
    </location>
</feature>